<name>A0A9D1EC22_9FIRM</name>
<sequence length="571" mass="68174">MENNYYGETTQLADVRLKENMDSLYEKTRRGLKDFEEIEAISEDVARKIDRVQEGRSMKRINTQNIRLEKRIFWDYFREETYGKTKLEDLKNEMKKSFGLKLDIQTEFKELCSKLERLTSLSYKEDLRHIVEFYVDLDFEDMKLYNTCLKEFAFGQSSLFDKFVQRYTKQDLQRDLEEEAIKELIERDSAFRKKIQILKESSDFEAEKEKIMSQKSVLKKYIAAKWHGSITERAISNWMSEQCVMYRENLLQLSVILKLTREELNDALKKLGYRELYYLDNQLLELFLYHALEYNRKNSEHPLSYKNIQELAQYGVLLLEEQEKPDEDEILNDLISKSHFNRVFLEQLDEKIDQLEERIEEIKQKMGVESISKYRVQAVVTRMLIASSDELEEGSPLKKLKPFDGTKQWVEDFVAAFSDIYQYQYLSEKITLYELFEVKMENYLGKKYVNVFEIYKNIWSIQEEEKDINSLFFSFMRPRGLNREAAIQLILLTYLSDITREKMNQTLEKLHFGPLNPRVKKDAILLSFLDYIGMAEITDSYIEKFLKILSDKLEKEQITGIDFLYKNSSKK</sequence>
<protein>
    <submittedName>
        <fullName evidence="2">Uncharacterized protein</fullName>
    </submittedName>
</protein>
<reference evidence="2" key="1">
    <citation type="submission" date="2020-10" db="EMBL/GenBank/DDBJ databases">
        <authorList>
            <person name="Gilroy R."/>
        </authorList>
    </citation>
    <scope>NUCLEOTIDE SEQUENCE</scope>
    <source>
        <strain evidence="2">ChiW13-3771</strain>
    </source>
</reference>
<evidence type="ECO:0000313" key="3">
    <source>
        <dbReference type="Proteomes" id="UP000824201"/>
    </source>
</evidence>
<comment type="caution">
    <text evidence="2">The sequence shown here is derived from an EMBL/GenBank/DDBJ whole genome shotgun (WGS) entry which is preliminary data.</text>
</comment>
<evidence type="ECO:0000256" key="1">
    <source>
        <dbReference type="SAM" id="Coils"/>
    </source>
</evidence>
<dbReference type="EMBL" id="DVHN01000014">
    <property type="protein sequence ID" value="HIR87591.1"/>
    <property type="molecule type" value="Genomic_DNA"/>
</dbReference>
<proteinExistence type="predicted"/>
<feature type="coiled-coil region" evidence="1">
    <location>
        <begin position="345"/>
        <end position="372"/>
    </location>
</feature>
<organism evidence="2 3">
    <name type="scientific">Candidatus Fimimorpha faecalis</name>
    <dbReference type="NCBI Taxonomy" id="2840824"/>
    <lineage>
        <taxon>Bacteria</taxon>
        <taxon>Bacillati</taxon>
        <taxon>Bacillota</taxon>
        <taxon>Clostridia</taxon>
        <taxon>Eubacteriales</taxon>
        <taxon>Candidatus Fimimorpha</taxon>
    </lineage>
</organism>
<accession>A0A9D1EC22</accession>
<reference evidence="2" key="2">
    <citation type="journal article" date="2021" name="PeerJ">
        <title>Extensive microbial diversity within the chicken gut microbiome revealed by metagenomics and culture.</title>
        <authorList>
            <person name="Gilroy R."/>
            <person name="Ravi A."/>
            <person name="Getino M."/>
            <person name="Pursley I."/>
            <person name="Horton D.L."/>
            <person name="Alikhan N.F."/>
            <person name="Baker D."/>
            <person name="Gharbi K."/>
            <person name="Hall N."/>
            <person name="Watson M."/>
            <person name="Adriaenssens E.M."/>
            <person name="Foster-Nyarko E."/>
            <person name="Jarju S."/>
            <person name="Secka A."/>
            <person name="Antonio M."/>
            <person name="Oren A."/>
            <person name="Chaudhuri R.R."/>
            <person name="La Ragione R."/>
            <person name="Hildebrand F."/>
            <person name="Pallen M.J."/>
        </authorList>
    </citation>
    <scope>NUCLEOTIDE SEQUENCE</scope>
    <source>
        <strain evidence="2">ChiW13-3771</strain>
    </source>
</reference>
<evidence type="ECO:0000313" key="2">
    <source>
        <dbReference type="EMBL" id="HIR87591.1"/>
    </source>
</evidence>
<keyword evidence="1" id="KW-0175">Coiled coil</keyword>
<dbReference type="Proteomes" id="UP000824201">
    <property type="component" value="Unassembled WGS sequence"/>
</dbReference>
<gene>
    <name evidence="2" type="ORF">IAC96_01445</name>
</gene>
<dbReference type="AlphaFoldDB" id="A0A9D1EC22"/>